<sequence length="104" mass="11228">MLSAFGALFFGAVISFIGVVLHNSIQPFGLLLALLTTYIGFTFATQLFGSHKFKVITVIGWLLITLRAGTYGLSQEILIISNLYGNLFLLGGISIAAFTVLKKN</sequence>
<name>A0A6J6BXY7_9ZZZZ</name>
<evidence type="ECO:0000313" key="2">
    <source>
        <dbReference type="EMBL" id="CAB4543139.1"/>
    </source>
</evidence>
<proteinExistence type="predicted"/>
<dbReference type="InterPro" id="IPR046095">
    <property type="entry name" value="DUF6113"/>
</dbReference>
<protein>
    <submittedName>
        <fullName evidence="2">Unannotated protein</fullName>
    </submittedName>
</protein>
<reference evidence="2" key="1">
    <citation type="submission" date="2020-05" db="EMBL/GenBank/DDBJ databases">
        <authorList>
            <person name="Chiriac C."/>
            <person name="Salcher M."/>
            <person name="Ghai R."/>
            <person name="Kavagutti S V."/>
        </authorList>
    </citation>
    <scope>NUCLEOTIDE SEQUENCE</scope>
</reference>
<keyword evidence="1" id="KW-0472">Membrane</keyword>
<feature type="transmembrane region" description="Helical" evidence="1">
    <location>
        <begin position="79"/>
        <end position="101"/>
    </location>
</feature>
<organism evidence="2">
    <name type="scientific">freshwater metagenome</name>
    <dbReference type="NCBI Taxonomy" id="449393"/>
    <lineage>
        <taxon>unclassified sequences</taxon>
        <taxon>metagenomes</taxon>
        <taxon>ecological metagenomes</taxon>
    </lineage>
</organism>
<feature type="transmembrane region" description="Helical" evidence="1">
    <location>
        <begin position="55"/>
        <end position="73"/>
    </location>
</feature>
<dbReference type="EMBL" id="CAEZSJ010000109">
    <property type="protein sequence ID" value="CAB4543139.1"/>
    <property type="molecule type" value="Genomic_DNA"/>
</dbReference>
<feature type="transmembrane region" description="Helical" evidence="1">
    <location>
        <begin position="25"/>
        <end position="48"/>
    </location>
</feature>
<dbReference type="AlphaFoldDB" id="A0A6J6BXY7"/>
<accession>A0A6J6BXY7</accession>
<gene>
    <name evidence="2" type="ORF">UFOPK1425_00666</name>
    <name evidence="3" type="ORF">UFOPK1842_00047</name>
</gene>
<dbReference type="Pfam" id="PF19608">
    <property type="entry name" value="DUF6113"/>
    <property type="match status" value="1"/>
</dbReference>
<dbReference type="EMBL" id="CAEZUQ010000002">
    <property type="protein sequence ID" value="CAB4599395.1"/>
    <property type="molecule type" value="Genomic_DNA"/>
</dbReference>
<evidence type="ECO:0000313" key="3">
    <source>
        <dbReference type="EMBL" id="CAB4599395.1"/>
    </source>
</evidence>
<keyword evidence="1" id="KW-0812">Transmembrane</keyword>
<keyword evidence="1" id="KW-1133">Transmembrane helix</keyword>
<evidence type="ECO:0000256" key="1">
    <source>
        <dbReference type="SAM" id="Phobius"/>
    </source>
</evidence>